<dbReference type="AlphaFoldDB" id="A0A5P1ERH2"/>
<dbReference type="CDD" id="cd22992">
    <property type="entry name" value="MOC1"/>
    <property type="match status" value="1"/>
</dbReference>
<dbReference type="PANTHER" id="PTHR36015">
    <property type="entry name" value="HOLLIDAY JUNCTION RESOLVASE MOC1, CHLOROPLASTIC-RELATED"/>
    <property type="match status" value="1"/>
</dbReference>
<dbReference type="OrthoDB" id="1910737at2759"/>
<keyword evidence="2" id="KW-1185">Reference proteome</keyword>
<dbReference type="Proteomes" id="UP000243459">
    <property type="component" value="Chromosome 5"/>
</dbReference>
<evidence type="ECO:0000313" key="2">
    <source>
        <dbReference type="Proteomes" id="UP000243459"/>
    </source>
</evidence>
<reference evidence="2" key="1">
    <citation type="journal article" date="2017" name="Nat. Commun.">
        <title>The asparagus genome sheds light on the origin and evolution of a young Y chromosome.</title>
        <authorList>
            <person name="Harkess A."/>
            <person name="Zhou J."/>
            <person name="Xu C."/>
            <person name="Bowers J.E."/>
            <person name="Van der Hulst R."/>
            <person name="Ayyampalayam S."/>
            <person name="Mercati F."/>
            <person name="Riccardi P."/>
            <person name="McKain M.R."/>
            <person name="Kakrana A."/>
            <person name="Tang H."/>
            <person name="Ray J."/>
            <person name="Groenendijk J."/>
            <person name="Arikit S."/>
            <person name="Mathioni S.M."/>
            <person name="Nakano M."/>
            <person name="Shan H."/>
            <person name="Telgmann-Rauber A."/>
            <person name="Kanno A."/>
            <person name="Yue Z."/>
            <person name="Chen H."/>
            <person name="Li W."/>
            <person name="Chen Y."/>
            <person name="Xu X."/>
            <person name="Zhang Y."/>
            <person name="Luo S."/>
            <person name="Chen H."/>
            <person name="Gao J."/>
            <person name="Mao Z."/>
            <person name="Pires J.C."/>
            <person name="Luo M."/>
            <person name="Kudrna D."/>
            <person name="Wing R.A."/>
            <person name="Meyers B.C."/>
            <person name="Yi K."/>
            <person name="Kong H."/>
            <person name="Lavrijsen P."/>
            <person name="Sunseri F."/>
            <person name="Falavigna A."/>
            <person name="Ye Y."/>
            <person name="Leebens-Mack J.H."/>
            <person name="Chen G."/>
        </authorList>
    </citation>
    <scope>NUCLEOTIDE SEQUENCE [LARGE SCALE GENOMIC DNA]</scope>
    <source>
        <strain evidence="2">cv. DH0086</strain>
    </source>
</reference>
<dbReference type="EMBL" id="CM007385">
    <property type="protein sequence ID" value="ONK68612.1"/>
    <property type="molecule type" value="Genomic_DNA"/>
</dbReference>
<name>A0A5P1ERH2_ASPOF</name>
<proteinExistence type="predicted"/>
<sequence length="279" mass="30263">MATIKIRPSQFLSSSKLRLFPNPNPSFKSICTLTIPPLKGRGPSKARARVDALELKENWLDSLSCPFPSPGSDSSGIKDKHEGSGGKWVVGIDPDVSGALALLKDDDDDDAQVFDSPHLQVLVGNKVRKRLDVRSIVQLLRSFGAPLGTKAFIEQSTPYPQDGKQGWWSGGFTYGLWIGILVSSGFSVVPVSSRLWKDQFQLSRSSSSKDDSRKAASDLFPSLSSSLKRKKDHGRAEALLIAAYGKGLRIQAEAMGTSNEASTPTLSLENCSIEEQQTV</sequence>
<dbReference type="PANTHER" id="PTHR36015:SF6">
    <property type="entry name" value="HOLLIDAY JUNCTION RESOLVASE MOC1, CHLOROPLASTIC-RELATED"/>
    <property type="match status" value="1"/>
</dbReference>
<dbReference type="InterPro" id="IPR045290">
    <property type="entry name" value="MOC1-like"/>
</dbReference>
<organism evidence="1 2">
    <name type="scientific">Asparagus officinalis</name>
    <name type="common">Garden asparagus</name>
    <dbReference type="NCBI Taxonomy" id="4686"/>
    <lineage>
        <taxon>Eukaryota</taxon>
        <taxon>Viridiplantae</taxon>
        <taxon>Streptophyta</taxon>
        <taxon>Embryophyta</taxon>
        <taxon>Tracheophyta</taxon>
        <taxon>Spermatophyta</taxon>
        <taxon>Magnoliopsida</taxon>
        <taxon>Liliopsida</taxon>
        <taxon>Asparagales</taxon>
        <taxon>Asparagaceae</taxon>
        <taxon>Asparagoideae</taxon>
        <taxon>Asparagus</taxon>
    </lineage>
</organism>
<dbReference type="Gramene" id="ONK68612">
    <property type="protein sequence ID" value="ONK68612"/>
    <property type="gene ID" value="A4U43_C05F13960"/>
</dbReference>
<gene>
    <name evidence="1" type="ORF">A4U43_C05F13960</name>
</gene>
<dbReference type="GO" id="GO:0008821">
    <property type="term" value="F:crossover junction DNA endonuclease activity"/>
    <property type="evidence" value="ECO:0007669"/>
    <property type="project" value="InterPro"/>
</dbReference>
<evidence type="ECO:0000313" key="1">
    <source>
        <dbReference type="EMBL" id="ONK68612.1"/>
    </source>
</evidence>
<dbReference type="OMA" id="HSMTSKF"/>
<protein>
    <submittedName>
        <fullName evidence="1">Uncharacterized protein</fullName>
    </submittedName>
</protein>
<accession>A0A5P1ERH2</accession>